<feature type="compositionally biased region" description="Pro residues" evidence="1">
    <location>
        <begin position="342"/>
        <end position="355"/>
    </location>
</feature>
<feature type="compositionally biased region" description="Low complexity" evidence="1">
    <location>
        <begin position="154"/>
        <end position="163"/>
    </location>
</feature>
<feature type="compositionally biased region" description="Low complexity" evidence="1">
    <location>
        <begin position="323"/>
        <end position="341"/>
    </location>
</feature>
<reference evidence="3" key="1">
    <citation type="journal article" date="2018" name="Nat. Microbiol.">
        <title>Leveraging single-cell genomics to expand the fungal tree of life.</title>
        <authorList>
            <person name="Ahrendt S.R."/>
            <person name="Quandt C.A."/>
            <person name="Ciobanu D."/>
            <person name="Clum A."/>
            <person name="Salamov A."/>
            <person name="Andreopoulos B."/>
            <person name="Cheng J.F."/>
            <person name="Woyke T."/>
            <person name="Pelin A."/>
            <person name="Henrissat B."/>
            <person name="Reynolds N.K."/>
            <person name="Benny G.L."/>
            <person name="Smith M.E."/>
            <person name="James T.Y."/>
            <person name="Grigoriev I.V."/>
        </authorList>
    </citation>
    <scope>NUCLEOTIDE SEQUENCE [LARGE SCALE GENOMIC DNA]</scope>
</reference>
<accession>A0A4P9VWF7</accession>
<evidence type="ECO:0000313" key="3">
    <source>
        <dbReference type="Proteomes" id="UP000269721"/>
    </source>
</evidence>
<feature type="region of interest" description="Disordered" evidence="1">
    <location>
        <begin position="131"/>
        <end position="173"/>
    </location>
</feature>
<dbReference type="Proteomes" id="UP000269721">
    <property type="component" value="Unassembled WGS sequence"/>
</dbReference>
<evidence type="ECO:0000313" key="2">
    <source>
        <dbReference type="EMBL" id="RKO84024.1"/>
    </source>
</evidence>
<dbReference type="EMBL" id="ML000584">
    <property type="protein sequence ID" value="RKO84024.1"/>
    <property type="molecule type" value="Genomic_DNA"/>
</dbReference>
<feature type="compositionally biased region" description="Pro residues" evidence="1">
    <location>
        <begin position="131"/>
        <end position="141"/>
    </location>
</feature>
<gene>
    <name evidence="2" type="ORF">BDK51DRAFT_49487</name>
</gene>
<evidence type="ECO:0000256" key="1">
    <source>
        <dbReference type="SAM" id="MobiDB-lite"/>
    </source>
</evidence>
<organism evidence="2 3">
    <name type="scientific">Blyttiomyces helicus</name>
    <dbReference type="NCBI Taxonomy" id="388810"/>
    <lineage>
        <taxon>Eukaryota</taxon>
        <taxon>Fungi</taxon>
        <taxon>Fungi incertae sedis</taxon>
        <taxon>Chytridiomycota</taxon>
        <taxon>Chytridiomycota incertae sedis</taxon>
        <taxon>Chytridiomycetes</taxon>
        <taxon>Chytridiomycetes incertae sedis</taxon>
        <taxon>Blyttiomyces</taxon>
    </lineage>
</organism>
<feature type="region of interest" description="Disordered" evidence="1">
    <location>
        <begin position="288"/>
        <end position="413"/>
    </location>
</feature>
<dbReference type="AlphaFoldDB" id="A0A4P9VWF7"/>
<name>A0A4P9VWF7_9FUNG</name>
<feature type="non-terminal residue" evidence="2">
    <location>
        <position position="413"/>
    </location>
</feature>
<keyword evidence="3" id="KW-1185">Reference proteome</keyword>
<proteinExistence type="predicted"/>
<feature type="compositionally biased region" description="Acidic residues" evidence="1">
    <location>
        <begin position="383"/>
        <end position="394"/>
    </location>
</feature>
<sequence>MNAGLGRRLALVCLREIPCRFILLGRAFARERWTTSHQTGRNSTSTARYASICLAAGARAGRRKRDGPLKIPTETGGITLRLAPGMCAAQSVGYDQQCYPGGDPLLAREHKAKTTEVKWYRVSHDPPPIFPPSDYVHPPPSDPDENWMSPPPGSVSSASSFHSTQNWDSPETEEAIVGNDSGVFLKGEIDAIFGGTGPEAGEEPLNWKLAPVPTPGLAPWGELPALFGGDLGPQDLLDYGSDMFWAEGQLLDGDPLHLLDDPTSGVQSDTIDPRDLFSMPLIAAERSPSLYDSDEGSPAAEGYTPTPLPAEPEEFTLPSLLGSPASTTPSRNSSSSSKISPPHTPDTPCPDPNPAHPSFCPVDWEAELAPIDVDSDFGSGSEFEIEDDDDDDEYDPRGPPAKKARMNLAEASS</sequence>
<protein>
    <submittedName>
        <fullName evidence="2">Uncharacterized protein</fullName>
    </submittedName>
</protein>